<proteinExistence type="predicted"/>
<name>A0A7T8K0K5_CALRO</name>
<dbReference type="EMBL" id="CP045899">
    <property type="protein sequence ID" value="QQP41304.1"/>
    <property type="molecule type" value="Genomic_DNA"/>
</dbReference>
<gene>
    <name evidence="2" type="ORF">FKW44_015627</name>
</gene>
<keyword evidence="3" id="KW-1185">Reference proteome</keyword>
<feature type="compositionally biased region" description="Polar residues" evidence="1">
    <location>
        <begin position="8"/>
        <end position="20"/>
    </location>
</feature>
<accession>A0A7T8K0K5</accession>
<evidence type="ECO:0000256" key="1">
    <source>
        <dbReference type="SAM" id="MobiDB-lite"/>
    </source>
</evidence>
<sequence length="50" mass="5886">MAELEYQLTMNNSSRQPKSNPKSKFYLLLILGRLICPSQGQWRNWNTNSQ</sequence>
<dbReference type="Proteomes" id="UP000595437">
    <property type="component" value="Chromosome 10"/>
</dbReference>
<feature type="region of interest" description="Disordered" evidence="1">
    <location>
        <begin position="1"/>
        <end position="20"/>
    </location>
</feature>
<protein>
    <submittedName>
        <fullName evidence="2">Uncharacterized protein</fullName>
    </submittedName>
</protein>
<evidence type="ECO:0000313" key="2">
    <source>
        <dbReference type="EMBL" id="QQP41304.1"/>
    </source>
</evidence>
<organism evidence="2 3">
    <name type="scientific">Caligus rogercresseyi</name>
    <name type="common">Sea louse</name>
    <dbReference type="NCBI Taxonomy" id="217165"/>
    <lineage>
        <taxon>Eukaryota</taxon>
        <taxon>Metazoa</taxon>
        <taxon>Ecdysozoa</taxon>
        <taxon>Arthropoda</taxon>
        <taxon>Crustacea</taxon>
        <taxon>Multicrustacea</taxon>
        <taxon>Hexanauplia</taxon>
        <taxon>Copepoda</taxon>
        <taxon>Siphonostomatoida</taxon>
        <taxon>Caligidae</taxon>
        <taxon>Caligus</taxon>
    </lineage>
</organism>
<reference evidence="3" key="1">
    <citation type="submission" date="2021-01" db="EMBL/GenBank/DDBJ databases">
        <title>Caligus Genome Assembly.</title>
        <authorList>
            <person name="Gallardo-Escarate C."/>
        </authorList>
    </citation>
    <scope>NUCLEOTIDE SEQUENCE [LARGE SCALE GENOMIC DNA]</scope>
</reference>
<dbReference type="AlphaFoldDB" id="A0A7T8K0K5"/>
<evidence type="ECO:0000313" key="3">
    <source>
        <dbReference type="Proteomes" id="UP000595437"/>
    </source>
</evidence>